<proteinExistence type="predicted"/>
<accession>A0A953T6L3</accession>
<reference evidence="2" key="1">
    <citation type="submission" date="2021-07" db="EMBL/GenBank/DDBJ databases">
        <title>New genus and species of the family Alcaligenaceae.</title>
        <authorList>
            <person name="Hahn M.W."/>
        </authorList>
    </citation>
    <scope>NUCLEOTIDE SEQUENCE</scope>
    <source>
        <strain evidence="2">LF4-65</strain>
    </source>
</reference>
<feature type="chain" id="PRO_5037164495" description="Lipoprotein" evidence="1">
    <location>
        <begin position="19"/>
        <end position="115"/>
    </location>
</feature>
<protein>
    <recommendedName>
        <fullName evidence="4">Lipoprotein</fullName>
    </recommendedName>
</protein>
<sequence length="115" mass="12664">MKKLASILLCGVAFVNLAGCQGSAVYYHRDPARQIVVLDQREVSVVPLGNGRWEAFGGKQGGSSVEDLEKQKARQIEAIEKVTACRVTTTEFPPDKNERRLLIQATVVCEPPPKR</sequence>
<gene>
    <name evidence="2" type="ORF">KZZ10_04635</name>
</gene>
<dbReference type="RefSeq" id="WP_259660335.1">
    <property type="nucleotide sequence ID" value="NZ_JAHXRI010000006.1"/>
</dbReference>
<keyword evidence="3" id="KW-1185">Reference proteome</keyword>
<name>A0A953T6L3_9BURK</name>
<keyword evidence="1" id="KW-0732">Signal</keyword>
<comment type="caution">
    <text evidence="2">The sequence shown here is derived from an EMBL/GenBank/DDBJ whole genome shotgun (WGS) entry which is preliminary data.</text>
</comment>
<evidence type="ECO:0000256" key="1">
    <source>
        <dbReference type="SAM" id="SignalP"/>
    </source>
</evidence>
<evidence type="ECO:0000313" key="2">
    <source>
        <dbReference type="EMBL" id="MBZ1349924.1"/>
    </source>
</evidence>
<dbReference type="AlphaFoldDB" id="A0A953T6L3"/>
<dbReference type="EMBL" id="JAHXRI010000006">
    <property type="protein sequence ID" value="MBZ1349924.1"/>
    <property type="molecule type" value="Genomic_DNA"/>
</dbReference>
<dbReference type="Proteomes" id="UP000739565">
    <property type="component" value="Unassembled WGS sequence"/>
</dbReference>
<evidence type="ECO:0008006" key="4">
    <source>
        <dbReference type="Google" id="ProtNLM"/>
    </source>
</evidence>
<organism evidence="2 3">
    <name type="scientific">Zwartia hollandica</name>
    <dbReference type="NCBI Taxonomy" id="324606"/>
    <lineage>
        <taxon>Bacteria</taxon>
        <taxon>Pseudomonadati</taxon>
        <taxon>Pseudomonadota</taxon>
        <taxon>Betaproteobacteria</taxon>
        <taxon>Burkholderiales</taxon>
        <taxon>Alcaligenaceae</taxon>
        <taxon>Zwartia</taxon>
    </lineage>
</organism>
<feature type="signal peptide" evidence="1">
    <location>
        <begin position="1"/>
        <end position="18"/>
    </location>
</feature>
<evidence type="ECO:0000313" key="3">
    <source>
        <dbReference type="Proteomes" id="UP000739565"/>
    </source>
</evidence>